<dbReference type="GO" id="GO:0008831">
    <property type="term" value="F:dTDP-4-dehydrorhamnose reductase activity"/>
    <property type="evidence" value="ECO:0007669"/>
    <property type="project" value="UniProtKB-EC"/>
</dbReference>
<dbReference type="Gene3D" id="3.90.25.10">
    <property type="entry name" value="UDP-galactose 4-epimerase, domain 1"/>
    <property type="match status" value="1"/>
</dbReference>
<dbReference type="SUPFAM" id="SSF51735">
    <property type="entry name" value="NAD(P)-binding Rossmann-fold domains"/>
    <property type="match status" value="1"/>
</dbReference>
<comment type="pathway">
    <text evidence="1 6">Carbohydrate biosynthesis; dTDP-L-rhamnose biosynthesis.</text>
</comment>
<dbReference type="PANTHER" id="PTHR10491:SF4">
    <property type="entry name" value="METHIONINE ADENOSYLTRANSFERASE 2 SUBUNIT BETA"/>
    <property type="match status" value="1"/>
</dbReference>
<gene>
    <name evidence="8" type="primary">rfbD</name>
    <name evidence="8" type="ORF">E3202_05305</name>
</gene>
<evidence type="ECO:0000256" key="4">
    <source>
        <dbReference type="ARBA" id="ARBA00017099"/>
    </source>
</evidence>
<dbReference type="GO" id="GO:0005829">
    <property type="term" value="C:cytosol"/>
    <property type="evidence" value="ECO:0007669"/>
    <property type="project" value="TreeGrafter"/>
</dbReference>
<dbReference type="Proteomes" id="UP000315037">
    <property type="component" value="Unassembled WGS sequence"/>
</dbReference>
<comment type="caution">
    <text evidence="8">The sequence shown here is derived from an EMBL/GenBank/DDBJ whole genome shotgun (WGS) entry which is preliminary data.</text>
</comment>
<dbReference type="NCBIfam" id="TIGR01214">
    <property type="entry name" value="rmlD"/>
    <property type="match status" value="1"/>
</dbReference>
<name>A0A506UKX3_9PROT</name>
<dbReference type="InterPro" id="IPR029903">
    <property type="entry name" value="RmlD-like-bd"/>
</dbReference>
<dbReference type="RefSeq" id="WP_165600679.1">
    <property type="nucleotide sequence ID" value="NZ_SORZ01000002.1"/>
</dbReference>
<organism evidence="8 9">
    <name type="scientific">Oecophyllibacter saccharovorans</name>
    <dbReference type="NCBI Taxonomy" id="2558360"/>
    <lineage>
        <taxon>Bacteria</taxon>
        <taxon>Pseudomonadati</taxon>
        <taxon>Pseudomonadota</taxon>
        <taxon>Alphaproteobacteria</taxon>
        <taxon>Acetobacterales</taxon>
        <taxon>Acetobacteraceae</taxon>
        <taxon>Oecophyllibacter</taxon>
    </lineage>
</organism>
<dbReference type="GO" id="GO:0019305">
    <property type="term" value="P:dTDP-rhamnose biosynthetic process"/>
    <property type="evidence" value="ECO:0007669"/>
    <property type="project" value="UniProtKB-UniPathway"/>
</dbReference>
<protein>
    <recommendedName>
        <fullName evidence="4 6">dTDP-4-dehydrorhamnose reductase</fullName>
        <ecNumber evidence="3 6">1.1.1.133</ecNumber>
    </recommendedName>
</protein>
<evidence type="ECO:0000313" key="9">
    <source>
        <dbReference type="Proteomes" id="UP000315037"/>
    </source>
</evidence>
<dbReference type="EC" id="1.1.1.133" evidence="3 6"/>
<comment type="function">
    <text evidence="6">Catalyzes the reduction of dTDP-6-deoxy-L-lyxo-4-hexulose to yield dTDP-L-rhamnose.</text>
</comment>
<dbReference type="InterPro" id="IPR005913">
    <property type="entry name" value="dTDP_dehydrorham_reduct"/>
</dbReference>
<dbReference type="AlphaFoldDB" id="A0A506UKX3"/>
<accession>A0A506UKX3</accession>
<dbReference type="InterPro" id="IPR036291">
    <property type="entry name" value="NAD(P)-bd_dom_sf"/>
</dbReference>
<dbReference type="UniPathway" id="UPA00124"/>
<comment type="cofactor">
    <cofactor evidence="6">
        <name>Mg(2+)</name>
        <dbReference type="ChEBI" id="CHEBI:18420"/>
    </cofactor>
    <text evidence="6">Binds 1 Mg(2+) ion per monomer.</text>
</comment>
<dbReference type="PANTHER" id="PTHR10491">
    <property type="entry name" value="DTDP-4-DEHYDRORHAMNOSE REDUCTASE"/>
    <property type="match status" value="1"/>
</dbReference>
<keyword evidence="6" id="KW-0521">NADP</keyword>
<evidence type="ECO:0000256" key="3">
    <source>
        <dbReference type="ARBA" id="ARBA00012929"/>
    </source>
</evidence>
<comment type="similarity">
    <text evidence="2 6">Belongs to the dTDP-4-dehydrorhamnose reductase family.</text>
</comment>
<evidence type="ECO:0000313" key="8">
    <source>
        <dbReference type="EMBL" id="TPW33986.1"/>
    </source>
</evidence>
<dbReference type="CDD" id="cd05254">
    <property type="entry name" value="dTDP_HR_like_SDR_e"/>
    <property type="match status" value="1"/>
</dbReference>
<keyword evidence="9" id="KW-1185">Reference proteome</keyword>
<evidence type="ECO:0000259" key="7">
    <source>
        <dbReference type="Pfam" id="PF04321"/>
    </source>
</evidence>
<keyword evidence="6 8" id="KW-0560">Oxidoreductase</keyword>
<feature type="domain" description="RmlD-like substrate binding" evidence="7">
    <location>
        <begin position="15"/>
        <end position="300"/>
    </location>
</feature>
<dbReference type="Gene3D" id="3.40.50.720">
    <property type="entry name" value="NAD(P)-binding Rossmann-like Domain"/>
    <property type="match status" value="1"/>
</dbReference>
<sequence>MTQHQSAQQDATGPILVIGRNGQLATSLQKLGGARVIRIGRPEFSLDAPEDIGPLLDRIRPSVVINAAAWTAVDLAESEEEAAGRTNRSGPEKLAAETARRHIPFLHVSTDYVFDGEKGAPYTEEDPVHPVTAYGRTKEAGERAVLAASPLSAVFRTAWVYAPHGKNFVRTMLNAGAKNPVLRVVGDQKGNPTNADDLAGVLLGVSEQMQTRPWQENWHGIFHAVGSGEGTWYDLAREALEEADRLGQKMPDLQAIQTADWPTPAKRPADSRLDTAKLARTFGLTLPDWRESTRRTVQSLMEENRNPASS</sequence>
<evidence type="ECO:0000256" key="2">
    <source>
        <dbReference type="ARBA" id="ARBA00010944"/>
    </source>
</evidence>
<dbReference type="EMBL" id="SORZ01000002">
    <property type="protein sequence ID" value="TPW33986.1"/>
    <property type="molecule type" value="Genomic_DNA"/>
</dbReference>
<reference evidence="8 9" key="1">
    <citation type="submission" date="2019-03" db="EMBL/GenBank/DDBJ databases">
        <title>The complete genome sequence of Neokomagataea sp. Jb2 NBRC113641.</title>
        <authorList>
            <person name="Chua K.-O."/>
            <person name="Chan K.-G."/>
            <person name="See-Too W.-S."/>
        </authorList>
    </citation>
    <scope>NUCLEOTIDE SEQUENCE [LARGE SCALE GENOMIC DNA]</scope>
    <source>
        <strain evidence="8 9">Jb2</strain>
    </source>
</reference>
<dbReference type="Pfam" id="PF04321">
    <property type="entry name" value="RmlD_sub_bind"/>
    <property type="match status" value="1"/>
</dbReference>
<comment type="catalytic activity">
    <reaction evidence="5 6">
        <text>dTDP-beta-L-rhamnose + NADP(+) = dTDP-4-dehydro-beta-L-rhamnose + NADPH + H(+)</text>
        <dbReference type="Rhea" id="RHEA:21796"/>
        <dbReference type="ChEBI" id="CHEBI:15378"/>
        <dbReference type="ChEBI" id="CHEBI:57510"/>
        <dbReference type="ChEBI" id="CHEBI:57783"/>
        <dbReference type="ChEBI" id="CHEBI:58349"/>
        <dbReference type="ChEBI" id="CHEBI:62830"/>
        <dbReference type="EC" id="1.1.1.133"/>
    </reaction>
</comment>
<proteinExistence type="inferred from homology"/>
<evidence type="ECO:0000256" key="5">
    <source>
        <dbReference type="ARBA" id="ARBA00048200"/>
    </source>
</evidence>
<evidence type="ECO:0000256" key="1">
    <source>
        <dbReference type="ARBA" id="ARBA00004781"/>
    </source>
</evidence>
<evidence type="ECO:0000256" key="6">
    <source>
        <dbReference type="RuleBase" id="RU364082"/>
    </source>
</evidence>